<organism evidence="2 3">
    <name type="scientific">Paenibacillus anaericanus</name>
    <dbReference type="NCBI Taxonomy" id="170367"/>
    <lineage>
        <taxon>Bacteria</taxon>
        <taxon>Bacillati</taxon>
        <taxon>Bacillota</taxon>
        <taxon>Bacilli</taxon>
        <taxon>Bacillales</taxon>
        <taxon>Paenibacillaceae</taxon>
        <taxon>Paenibacillus</taxon>
    </lineage>
</organism>
<dbReference type="Proteomes" id="UP000279446">
    <property type="component" value="Unassembled WGS sequence"/>
</dbReference>
<dbReference type="RefSeq" id="WP_127194560.1">
    <property type="nucleotide sequence ID" value="NZ_RZNY01000031.1"/>
</dbReference>
<reference evidence="2 3" key="1">
    <citation type="submission" date="2018-12" db="EMBL/GenBank/DDBJ databases">
        <authorList>
            <person name="Sun L."/>
            <person name="Chen Z."/>
        </authorList>
    </citation>
    <scope>NUCLEOTIDE SEQUENCE [LARGE SCALE GENOMIC DNA]</scope>
    <source>
        <strain evidence="2 3">DSM 15890</strain>
    </source>
</reference>
<dbReference type="EMBL" id="RZNY01000031">
    <property type="protein sequence ID" value="RUT41396.1"/>
    <property type="molecule type" value="Genomic_DNA"/>
</dbReference>
<evidence type="ECO:0000259" key="1">
    <source>
        <dbReference type="Pfam" id="PF16116"/>
    </source>
</evidence>
<comment type="caution">
    <text evidence="2">The sequence shown here is derived from an EMBL/GenBank/DDBJ whole genome shotgun (WGS) entry which is preliminary data.</text>
</comment>
<feature type="domain" description="DUF4832" evidence="1">
    <location>
        <begin position="205"/>
        <end position="312"/>
    </location>
</feature>
<evidence type="ECO:0000313" key="3">
    <source>
        <dbReference type="Proteomes" id="UP000279446"/>
    </source>
</evidence>
<dbReference type="InterPro" id="IPR032267">
    <property type="entry name" value="DUF4832"/>
</dbReference>
<gene>
    <name evidence="2" type="ORF">EJP82_23835</name>
</gene>
<evidence type="ECO:0000313" key="2">
    <source>
        <dbReference type="EMBL" id="RUT41396.1"/>
    </source>
</evidence>
<accession>A0A3S1BK75</accession>
<keyword evidence="3" id="KW-1185">Reference proteome</keyword>
<protein>
    <submittedName>
        <fullName evidence="2">DUF4832 domain-containing protein</fullName>
    </submittedName>
</protein>
<dbReference type="AlphaFoldDB" id="A0A3S1BK75"/>
<dbReference type="Pfam" id="PF16116">
    <property type="entry name" value="DUF4832"/>
    <property type="match status" value="1"/>
</dbReference>
<sequence length="367" mass="42835">MGKYSLENYEQYPTVKMRPKPISGEQLDLSKSQFNFITLSWKEFEPARGEFRLEILEQALNKISNAILMIFPDLPVWVKNHSDDYSDYLSAFIRKVGSYIDSDRRLKGVVISNLKGSKVEWNAYMDSFETLTLFADLKNHSLIHYLRKHNRVFGLLVTCNESNWIDCCESFAKLKLSNIWRQSPVILNITDEVCGPNVKREAYRWHASLSNLDLELGYNMTLRRLTYPESVSSQGSLPLRFWFVNTGSARVYEEFELWVQLKLEDETYELLLNAPTQLWLMGDLVHNEITQLPNMKLGQYTVSVGLFHKDQSFIQLNIDSKEVNGYYEVGLIKVEPMNEDQLLNIWDRYYPEGYYPLEDPAVPEQES</sequence>
<dbReference type="OrthoDB" id="2527297at2"/>
<name>A0A3S1BK75_9BACL</name>
<proteinExistence type="predicted"/>